<dbReference type="InterPro" id="IPR011335">
    <property type="entry name" value="Restrct_endonuc-II-like"/>
</dbReference>
<dbReference type="EMBL" id="RCDB01000002">
    <property type="protein sequence ID" value="RLK49595.1"/>
    <property type="molecule type" value="Genomic_DNA"/>
</dbReference>
<evidence type="ECO:0000313" key="3">
    <source>
        <dbReference type="EMBL" id="RLK49595.1"/>
    </source>
</evidence>
<keyword evidence="3" id="KW-0540">Nuclease</keyword>
<keyword evidence="3" id="KW-0378">Hydrolase</keyword>
<dbReference type="AlphaFoldDB" id="A0A498C202"/>
<evidence type="ECO:0000259" key="2">
    <source>
        <dbReference type="Pfam" id="PF04480"/>
    </source>
</evidence>
<dbReference type="Gene3D" id="3.40.960.10">
    <property type="entry name" value="VSR Endonuclease"/>
    <property type="match status" value="1"/>
</dbReference>
<evidence type="ECO:0000313" key="4">
    <source>
        <dbReference type="Proteomes" id="UP000273158"/>
    </source>
</evidence>
<dbReference type="SUPFAM" id="SSF52980">
    <property type="entry name" value="Restriction endonuclease-like"/>
    <property type="match status" value="1"/>
</dbReference>
<name>A0A498C202_9MICO</name>
<sequence length="302" mass="32953">MRPRMPGAKARGEAPRGTVAGMDARTVGESVVAATTRHGGVARVSTLLAEGFSRHHLDRTRADGRLLRVRRDWVAVPGADPELIAAARAGVVLSCVTLARRLGLWVLHEQHPHVAADPGGAGGKPAGVHVHWARPLVPRVPDALEDRTENALALVAACRPFEQAVAVWDSAVRQGRASLTEMRRLTLSSSAVAVLDAVDPFADSGLESLFRVRLRWLRVRILSQVWVEGRRVDFLIGRRLIVQLDGGHHVGAQRADDIAHDARLMLLGYRVLRFTYAQVVDDWPAVQDAIARAVGQRLHEVP</sequence>
<accession>A0A498C202</accession>
<evidence type="ECO:0000256" key="1">
    <source>
        <dbReference type="SAM" id="MobiDB-lite"/>
    </source>
</evidence>
<comment type="caution">
    <text evidence="3">The sequence shown here is derived from an EMBL/GenBank/DDBJ whole genome shotgun (WGS) entry which is preliminary data.</text>
</comment>
<protein>
    <submittedName>
        <fullName evidence="3">Very-short-patch-repair endonuclease</fullName>
    </submittedName>
</protein>
<keyword evidence="4" id="KW-1185">Reference proteome</keyword>
<gene>
    <name evidence="3" type="ORF">C7474_1755</name>
</gene>
<dbReference type="Pfam" id="PF04480">
    <property type="entry name" value="DUF559"/>
    <property type="match status" value="1"/>
</dbReference>
<proteinExistence type="predicted"/>
<keyword evidence="3" id="KW-0255">Endonuclease</keyword>
<feature type="domain" description="DUF559" evidence="2">
    <location>
        <begin position="219"/>
        <end position="293"/>
    </location>
</feature>
<feature type="region of interest" description="Disordered" evidence="1">
    <location>
        <begin position="1"/>
        <end position="23"/>
    </location>
</feature>
<dbReference type="GO" id="GO:0004519">
    <property type="term" value="F:endonuclease activity"/>
    <property type="evidence" value="ECO:0007669"/>
    <property type="project" value="UniProtKB-KW"/>
</dbReference>
<dbReference type="Proteomes" id="UP000273158">
    <property type="component" value="Unassembled WGS sequence"/>
</dbReference>
<reference evidence="3 4" key="1">
    <citation type="journal article" date="2015" name="Stand. Genomic Sci.">
        <title>Genomic Encyclopedia of Bacterial and Archaeal Type Strains, Phase III: the genomes of soil and plant-associated and newly described type strains.</title>
        <authorList>
            <person name="Whitman W.B."/>
            <person name="Woyke T."/>
            <person name="Klenk H.P."/>
            <person name="Zhou Y."/>
            <person name="Lilburn T.G."/>
            <person name="Beck B.J."/>
            <person name="De Vos P."/>
            <person name="Vandamme P."/>
            <person name="Eisen J.A."/>
            <person name="Garrity G."/>
            <person name="Hugenholtz P."/>
            <person name="Kyrpides N.C."/>
        </authorList>
    </citation>
    <scope>NUCLEOTIDE SEQUENCE [LARGE SCALE GENOMIC DNA]</scope>
    <source>
        <strain evidence="3 4">S2T63</strain>
    </source>
</reference>
<organism evidence="3 4">
    <name type="scientific">Microbacterium telephonicum</name>
    <dbReference type="NCBI Taxonomy" id="1714841"/>
    <lineage>
        <taxon>Bacteria</taxon>
        <taxon>Bacillati</taxon>
        <taxon>Actinomycetota</taxon>
        <taxon>Actinomycetes</taxon>
        <taxon>Micrococcales</taxon>
        <taxon>Microbacteriaceae</taxon>
        <taxon>Microbacterium</taxon>
    </lineage>
</organism>
<dbReference type="InterPro" id="IPR007569">
    <property type="entry name" value="DUF559"/>
</dbReference>